<comment type="caution">
    <text evidence="2">The sequence shown here is derived from an EMBL/GenBank/DDBJ whole genome shotgun (WGS) entry which is preliminary data.</text>
</comment>
<gene>
    <name evidence="2" type="ORF">HMF7854_10065</name>
</gene>
<dbReference type="Proteomes" id="UP000274661">
    <property type="component" value="Unassembled WGS sequence"/>
</dbReference>
<dbReference type="InterPro" id="IPR022254">
    <property type="entry name" value="DUF3775"/>
</dbReference>
<sequence length="138" mass="14910">MDPLTPLETLCRIILRAREFEAQTPSDYDGGEDPDNIDDEEEGSLSVLEDEVNTGVEDELRTALDDLGDDQVAEVLAFCWVGQGTYDAGDWAEAMEEATDEGREGAIDELMDMPMLASVLEAGLAAFDLSCDGIGDLS</sequence>
<feature type="compositionally biased region" description="Acidic residues" evidence="1">
    <location>
        <begin position="29"/>
        <end position="52"/>
    </location>
</feature>
<accession>A0A3R9WT31</accession>
<reference evidence="2 3" key="1">
    <citation type="submission" date="2018-12" db="EMBL/GenBank/DDBJ databases">
        <title>Sphingomonas sp. HMF7854 Genome sequencing and assembly.</title>
        <authorList>
            <person name="Cha I."/>
            <person name="Kang H."/>
            <person name="Kim H."/>
            <person name="Kang J."/>
            <person name="Joh K."/>
        </authorList>
    </citation>
    <scope>NUCLEOTIDE SEQUENCE [LARGE SCALE GENOMIC DNA]</scope>
    <source>
        <strain evidence="2 3">HMF7854</strain>
    </source>
</reference>
<protein>
    <submittedName>
        <fullName evidence="2">DUF3775 domain-containing protein</fullName>
    </submittedName>
</protein>
<proteinExistence type="predicted"/>
<dbReference type="RefSeq" id="WP_126718977.1">
    <property type="nucleotide sequence ID" value="NZ_RWJF01000001.1"/>
</dbReference>
<dbReference type="AlphaFoldDB" id="A0A3R9WT31"/>
<evidence type="ECO:0000313" key="2">
    <source>
        <dbReference type="EMBL" id="RST31144.1"/>
    </source>
</evidence>
<feature type="region of interest" description="Disordered" evidence="1">
    <location>
        <begin position="22"/>
        <end position="54"/>
    </location>
</feature>
<evidence type="ECO:0000313" key="3">
    <source>
        <dbReference type="Proteomes" id="UP000274661"/>
    </source>
</evidence>
<keyword evidence="3" id="KW-1185">Reference proteome</keyword>
<organism evidence="2 3">
    <name type="scientific">Sphingomonas ginkgonis</name>
    <dbReference type="NCBI Taxonomy" id="2315330"/>
    <lineage>
        <taxon>Bacteria</taxon>
        <taxon>Pseudomonadati</taxon>
        <taxon>Pseudomonadota</taxon>
        <taxon>Alphaproteobacteria</taxon>
        <taxon>Sphingomonadales</taxon>
        <taxon>Sphingomonadaceae</taxon>
        <taxon>Sphingomonas</taxon>
    </lineage>
</organism>
<evidence type="ECO:0000256" key="1">
    <source>
        <dbReference type="SAM" id="MobiDB-lite"/>
    </source>
</evidence>
<dbReference type="Pfam" id="PF12616">
    <property type="entry name" value="DUF3775"/>
    <property type="match status" value="1"/>
</dbReference>
<dbReference type="EMBL" id="RWJF01000001">
    <property type="protein sequence ID" value="RST31144.1"/>
    <property type="molecule type" value="Genomic_DNA"/>
</dbReference>
<name>A0A3R9WT31_9SPHN</name>
<dbReference type="OrthoDB" id="5641374at2"/>